<sequence length="329" mass="33438">MTYITRIAALLSTALIGAGTAALAQDDSQTGADIFVIGGKADDPFWSIVKRGAEDAGQIVEAQGGSVTWLGPQNYDNLGADAADLIRTAISQGADAIVGPNWVPESMDEAFAAVVEADIPLILYNAGGLEAADRLGALNYIGSDDFLAGKAAGEYFAQAGVTNVVCVNTLPGAANLQAQCAGLAEGVTAAGGTAEELPLPMTSFGNPTAVSQAVKAHLLQNPDVTGLYTIGNVDANSASIAITQAGAAGRVQLGGFNMDQTILDNISSGAQLFAIDQQGYLQGFLAVSLLNNHVNYGLTVPTRQILTGPGIVDASNVEATLAGVQSGTR</sequence>
<dbReference type="GO" id="GO:0030246">
    <property type="term" value="F:carbohydrate binding"/>
    <property type="evidence" value="ECO:0007669"/>
    <property type="project" value="TreeGrafter"/>
</dbReference>
<gene>
    <name evidence="5" type="ORF">FHG66_18835</name>
</gene>
<dbReference type="InterPro" id="IPR025997">
    <property type="entry name" value="SBP_2_dom"/>
</dbReference>
<evidence type="ECO:0000259" key="4">
    <source>
        <dbReference type="Pfam" id="PF13407"/>
    </source>
</evidence>
<evidence type="ECO:0000313" key="5">
    <source>
        <dbReference type="EMBL" id="TNC46481.1"/>
    </source>
</evidence>
<keyword evidence="3" id="KW-0732">Signal</keyword>
<dbReference type="InterPro" id="IPR050555">
    <property type="entry name" value="Bact_Solute-Bind_Prot2"/>
</dbReference>
<feature type="domain" description="Periplasmic binding protein" evidence="4">
    <location>
        <begin position="35"/>
        <end position="295"/>
    </location>
</feature>
<dbReference type="InterPro" id="IPR028082">
    <property type="entry name" value="Peripla_BP_I"/>
</dbReference>
<comment type="caution">
    <text evidence="5">The sequence shown here is derived from an EMBL/GenBank/DDBJ whole genome shotgun (WGS) entry which is preliminary data.</text>
</comment>
<keyword evidence="6" id="KW-1185">Reference proteome</keyword>
<dbReference type="AlphaFoldDB" id="A0A5C4MQY6"/>
<evidence type="ECO:0000313" key="6">
    <source>
        <dbReference type="Proteomes" id="UP000305887"/>
    </source>
</evidence>
<dbReference type="CDD" id="cd06312">
    <property type="entry name" value="PBP1_ABC_sugar_binding-like"/>
    <property type="match status" value="1"/>
</dbReference>
<dbReference type="SUPFAM" id="SSF53822">
    <property type="entry name" value="Periplasmic binding protein-like I"/>
    <property type="match status" value="1"/>
</dbReference>
<dbReference type="PANTHER" id="PTHR30036:SF7">
    <property type="entry name" value="ABC TRANSPORTER PERIPLASMIC-BINDING PROTEIN YPHF"/>
    <property type="match status" value="1"/>
</dbReference>
<dbReference type="Pfam" id="PF13407">
    <property type="entry name" value="Peripla_BP_4"/>
    <property type="match status" value="1"/>
</dbReference>
<feature type="signal peptide" evidence="3">
    <location>
        <begin position="1"/>
        <end position="24"/>
    </location>
</feature>
<name>A0A5C4MQY6_9RHOB</name>
<dbReference type="EMBL" id="VDFU01000036">
    <property type="protein sequence ID" value="TNC46481.1"/>
    <property type="molecule type" value="Genomic_DNA"/>
</dbReference>
<feature type="chain" id="PRO_5023067393" evidence="3">
    <location>
        <begin position="25"/>
        <end position="329"/>
    </location>
</feature>
<comment type="subcellular location">
    <subcellularLocation>
        <location evidence="1">Periplasm</location>
    </subcellularLocation>
</comment>
<proteinExistence type="inferred from homology"/>
<dbReference type="OrthoDB" id="257716at2"/>
<comment type="similarity">
    <text evidence="2">Belongs to the bacterial solute-binding protein 2 family.</text>
</comment>
<evidence type="ECO:0000256" key="2">
    <source>
        <dbReference type="ARBA" id="ARBA00007639"/>
    </source>
</evidence>
<protein>
    <submittedName>
        <fullName evidence="5">Sugar ABC transporter substrate-binding protein</fullName>
    </submittedName>
</protein>
<dbReference type="PANTHER" id="PTHR30036">
    <property type="entry name" value="D-XYLOSE-BINDING PERIPLASMIC PROTEIN"/>
    <property type="match status" value="1"/>
</dbReference>
<evidence type="ECO:0000256" key="1">
    <source>
        <dbReference type="ARBA" id="ARBA00004418"/>
    </source>
</evidence>
<organism evidence="5 6">
    <name type="scientific">Rubellimicrobium rubrum</name>
    <dbReference type="NCBI Taxonomy" id="2585369"/>
    <lineage>
        <taxon>Bacteria</taxon>
        <taxon>Pseudomonadati</taxon>
        <taxon>Pseudomonadota</taxon>
        <taxon>Alphaproteobacteria</taxon>
        <taxon>Rhodobacterales</taxon>
        <taxon>Roseobacteraceae</taxon>
        <taxon>Rubellimicrobium</taxon>
    </lineage>
</organism>
<evidence type="ECO:0000256" key="3">
    <source>
        <dbReference type="SAM" id="SignalP"/>
    </source>
</evidence>
<dbReference type="Proteomes" id="UP000305887">
    <property type="component" value="Unassembled WGS sequence"/>
</dbReference>
<accession>A0A5C4MQY6</accession>
<reference evidence="5 6" key="1">
    <citation type="submission" date="2019-06" db="EMBL/GenBank/DDBJ databases">
        <title>YIM 131921 draft genome.</title>
        <authorList>
            <person name="Jiang L."/>
        </authorList>
    </citation>
    <scope>NUCLEOTIDE SEQUENCE [LARGE SCALE GENOMIC DNA]</scope>
    <source>
        <strain evidence="5 6">YIM 131921</strain>
    </source>
</reference>
<dbReference type="GO" id="GO:0030288">
    <property type="term" value="C:outer membrane-bounded periplasmic space"/>
    <property type="evidence" value="ECO:0007669"/>
    <property type="project" value="TreeGrafter"/>
</dbReference>
<dbReference type="Gene3D" id="3.40.50.2300">
    <property type="match status" value="2"/>
</dbReference>
<dbReference type="RefSeq" id="WP_139078597.1">
    <property type="nucleotide sequence ID" value="NZ_VDFU01000036.1"/>
</dbReference>